<feature type="compositionally biased region" description="Polar residues" evidence="1">
    <location>
        <begin position="11"/>
        <end position="21"/>
    </location>
</feature>
<evidence type="ECO:0000313" key="3">
    <source>
        <dbReference type="Proteomes" id="UP001419268"/>
    </source>
</evidence>
<dbReference type="AlphaFoldDB" id="A0AAP0JHV1"/>
<organism evidence="2 3">
    <name type="scientific">Stephania cephalantha</name>
    <dbReference type="NCBI Taxonomy" id="152367"/>
    <lineage>
        <taxon>Eukaryota</taxon>
        <taxon>Viridiplantae</taxon>
        <taxon>Streptophyta</taxon>
        <taxon>Embryophyta</taxon>
        <taxon>Tracheophyta</taxon>
        <taxon>Spermatophyta</taxon>
        <taxon>Magnoliopsida</taxon>
        <taxon>Ranunculales</taxon>
        <taxon>Menispermaceae</taxon>
        <taxon>Menispermoideae</taxon>
        <taxon>Cissampelideae</taxon>
        <taxon>Stephania</taxon>
    </lineage>
</organism>
<proteinExistence type="predicted"/>
<evidence type="ECO:0000256" key="1">
    <source>
        <dbReference type="SAM" id="MobiDB-lite"/>
    </source>
</evidence>
<accession>A0AAP0JHV1</accession>
<comment type="caution">
    <text evidence="2">The sequence shown here is derived from an EMBL/GenBank/DDBJ whole genome shotgun (WGS) entry which is preliminary data.</text>
</comment>
<sequence>MAEPLGHHGNNKFTTKSTTTHLDPDVSTLSSHSWLLLLLLLSVYSSSSRPLNCE</sequence>
<reference evidence="2 3" key="1">
    <citation type="submission" date="2024-01" db="EMBL/GenBank/DDBJ databases">
        <title>Genome assemblies of Stephania.</title>
        <authorList>
            <person name="Yang L."/>
        </authorList>
    </citation>
    <scope>NUCLEOTIDE SEQUENCE [LARGE SCALE GENOMIC DNA]</scope>
    <source>
        <strain evidence="2">JXDWG</strain>
        <tissue evidence="2">Leaf</tissue>
    </source>
</reference>
<name>A0AAP0JHV1_9MAGN</name>
<dbReference type="EMBL" id="JBBNAG010000005">
    <property type="protein sequence ID" value="KAK9133398.1"/>
    <property type="molecule type" value="Genomic_DNA"/>
</dbReference>
<gene>
    <name evidence="2" type="ORF">Scep_012926</name>
</gene>
<protein>
    <submittedName>
        <fullName evidence="2">Uncharacterized protein</fullName>
    </submittedName>
</protein>
<dbReference type="Proteomes" id="UP001419268">
    <property type="component" value="Unassembled WGS sequence"/>
</dbReference>
<feature type="region of interest" description="Disordered" evidence="1">
    <location>
        <begin position="1"/>
        <end position="26"/>
    </location>
</feature>
<keyword evidence="3" id="KW-1185">Reference proteome</keyword>
<evidence type="ECO:0000313" key="2">
    <source>
        <dbReference type="EMBL" id="KAK9133398.1"/>
    </source>
</evidence>